<dbReference type="Pfam" id="PF05199">
    <property type="entry name" value="GMC_oxred_C"/>
    <property type="match status" value="1"/>
</dbReference>
<dbReference type="InterPro" id="IPR012132">
    <property type="entry name" value="GMC_OxRdtase"/>
</dbReference>
<organism evidence="3 4">
    <name type="scientific">Orchesella dallaii</name>
    <dbReference type="NCBI Taxonomy" id="48710"/>
    <lineage>
        <taxon>Eukaryota</taxon>
        <taxon>Metazoa</taxon>
        <taxon>Ecdysozoa</taxon>
        <taxon>Arthropoda</taxon>
        <taxon>Hexapoda</taxon>
        <taxon>Collembola</taxon>
        <taxon>Entomobryomorpha</taxon>
        <taxon>Entomobryoidea</taxon>
        <taxon>Orchesellidae</taxon>
        <taxon>Orchesellinae</taxon>
        <taxon>Orchesella</taxon>
    </lineage>
</organism>
<accession>A0ABP1RVM8</accession>
<dbReference type="Proteomes" id="UP001642540">
    <property type="component" value="Unassembled WGS sequence"/>
</dbReference>
<protein>
    <recommendedName>
        <fullName evidence="2">Glucose-methanol-choline oxidoreductase C-terminal domain-containing protein</fullName>
    </recommendedName>
</protein>
<feature type="domain" description="Glucose-methanol-choline oxidoreductase C-terminal" evidence="2">
    <location>
        <begin position="118"/>
        <end position="261"/>
    </location>
</feature>
<dbReference type="EMBL" id="CAXLJM020000113">
    <property type="protein sequence ID" value="CAL8137000.1"/>
    <property type="molecule type" value="Genomic_DNA"/>
</dbReference>
<dbReference type="PANTHER" id="PTHR11552">
    <property type="entry name" value="GLUCOSE-METHANOL-CHOLINE GMC OXIDOREDUCTASE"/>
    <property type="match status" value="1"/>
</dbReference>
<dbReference type="PANTHER" id="PTHR11552:SF147">
    <property type="entry name" value="CHOLINE DEHYDROGENASE, MITOCHONDRIAL"/>
    <property type="match status" value="1"/>
</dbReference>
<dbReference type="SUPFAM" id="SSF51905">
    <property type="entry name" value="FAD/NAD(P)-binding domain"/>
    <property type="match status" value="1"/>
</dbReference>
<dbReference type="Gene3D" id="3.30.560.10">
    <property type="entry name" value="Glucose Oxidase, domain 3"/>
    <property type="match status" value="1"/>
</dbReference>
<evidence type="ECO:0000256" key="1">
    <source>
        <dbReference type="ARBA" id="ARBA00010790"/>
    </source>
</evidence>
<dbReference type="SUPFAM" id="SSF54373">
    <property type="entry name" value="FAD-linked reductases, C-terminal domain"/>
    <property type="match status" value="1"/>
</dbReference>
<dbReference type="Gene3D" id="3.50.50.60">
    <property type="entry name" value="FAD/NAD(P)-binding domain"/>
    <property type="match status" value="1"/>
</dbReference>
<sequence>MNNLDGIIILRNHIQISVSRLLIDRDLNLNALNAYMRNGEGPMSSLAGVSAVGFITSALSKDPKWPDIGYFMSDSGVHKSLADDFTRILGLKQGVLQKYYGPHVGSDANFVLVMLGKPKSFGELKLASRSPWEKPLIDPKYYDHPDDMKTMMHAVKFIVNLYEQTETYRKLGAKLASNPFPGCENVEFKSDAYFECYIRHLTMTIYHPSGTCAMGRRWNDTGAVVDSQLRVLKTRGLRVADTSVLRVITNANLNPPAILVGEKAAFMVRRHWALQFVENISTARESPNLSNVHN</sequence>
<keyword evidence="4" id="KW-1185">Reference proteome</keyword>
<dbReference type="InterPro" id="IPR036188">
    <property type="entry name" value="FAD/NAD-bd_sf"/>
</dbReference>
<proteinExistence type="inferred from homology"/>
<comment type="similarity">
    <text evidence="1">Belongs to the GMC oxidoreductase family.</text>
</comment>
<evidence type="ECO:0000313" key="4">
    <source>
        <dbReference type="Proteomes" id="UP001642540"/>
    </source>
</evidence>
<evidence type="ECO:0000259" key="2">
    <source>
        <dbReference type="Pfam" id="PF05199"/>
    </source>
</evidence>
<evidence type="ECO:0000313" key="3">
    <source>
        <dbReference type="EMBL" id="CAL8137000.1"/>
    </source>
</evidence>
<reference evidence="3 4" key="1">
    <citation type="submission" date="2024-08" db="EMBL/GenBank/DDBJ databases">
        <authorList>
            <person name="Cucini C."/>
            <person name="Frati F."/>
        </authorList>
    </citation>
    <scope>NUCLEOTIDE SEQUENCE [LARGE SCALE GENOMIC DNA]</scope>
</reference>
<comment type="caution">
    <text evidence="3">The sequence shown here is derived from an EMBL/GenBank/DDBJ whole genome shotgun (WGS) entry which is preliminary data.</text>
</comment>
<gene>
    <name evidence="3" type="ORF">ODALV1_LOCUS26718</name>
</gene>
<name>A0ABP1RVM8_9HEXA</name>
<dbReference type="InterPro" id="IPR007867">
    <property type="entry name" value="GMC_OxRtase_C"/>
</dbReference>